<feature type="compositionally biased region" description="Low complexity" evidence="1">
    <location>
        <begin position="37"/>
        <end position="56"/>
    </location>
</feature>
<evidence type="ECO:0000313" key="2">
    <source>
        <dbReference type="EMBL" id="GJE86810.1"/>
    </source>
</evidence>
<feature type="region of interest" description="Disordered" evidence="1">
    <location>
        <begin position="1"/>
        <end position="107"/>
    </location>
</feature>
<dbReference type="Proteomes" id="UP000703269">
    <property type="component" value="Unassembled WGS sequence"/>
</dbReference>
<proteinExistence type="predicted"/>
<reference evidence="2 3" key="1">
    <citation type="submission" date="2021-08" db="EMBL/GenBank/DDBJ databases">
        <title>Draft Genome Sequence of Phanerochaete sordida strain YK-624.</title>
        <authorList>
            <person name="Mori T."/>
            <person name="Dohra H."/>
            <person name="Suzuki T."/>
            <person name="Kawagishi H."/>
            <person name="Hirai H."/>
        </authorList>
    </citation>
    <scope>NUCLEOTIDE SEQUENCE [LARGE SCALE GENOMIC DNA]</scope>
    <source>
        <strain evidence="2 3">YK-624</strain>
    </source>
</reference>
<organism evidence="2 3">
    <name type="scientific">Phanerochaete sordida</name>
    <dbReference type="NCBI Taxonomy" id="48140"/>
    <lineage>
        <taxon>Eukaryota</taxon>
        <taxon>Fungi</taxon>
        <taxon>Dikarya</taxon>
        <taxon>Basidiomycota</taxon>
        <taxon>Agaricomycotina</taxon>
        <taxon>Agaricomycetes</taxon>
        <taxon>Polyporales</taxon>
        <taxon>Phanerochaetaceae</taxon>
        <taxon>Phanerochaete</taxon>
    </lineage>
</organism>
<protein>
    <submittedName>
        <fullName evidence="2">Uncharacterized protein</fullName>
    </submittedName>
</protein>
<sequence length="133" mass="13777">MPRRPPPTPLRLHQGPLPARGKPKHTLPSLPRPAFHLPLPAVPGAAPRARAPSVGSGEHNLQTMPPGELPGRPSFGSSRASTDSVRSPVSPPSRAGSDASEPVRGPWDHSASIKVAIDISAVLPPPQPAALPV</sequence>
<comment type="caution">
    <text evidence="2">The sequence shown here is derived from an EMBL/GenBank/DDBJ whole genome shotgun (WGS) entry which is preliminary data.</text>
</comment>
<accession>A0A9P3G2Q9</accession>
<dbReference type="EMBL" id="BPQB01000005">
    <property type="protein sequence ID" value="GJE86810.1"/>
    <property type="molecule type" value="Genomic_DNA"/>
</dbReference>
<gene>
    <name evidence="2" type="ORF">PsYK624_028930</name>
</gene>
<keyword evidence="3" id="KW-1185">Reference proteome</keyword>
<feature type="compositionally biased region" description="Low complexity" evidence="1">
    <location>
        <begin position="84"/>
        <end position="94"/>
    </location>
</feature>
<name>A0A9P3G2Q9_9APHY</name>
<evidence type="ECO:0000256" key="1">
    <source>
        <dbReference type="SAM" id="MobiDB-lite"/>
    </source>
</evidence>
<dbReference type="AlphaFoldDB" id="A0A9P3G2Q9"/>
<evidence type="ECO:0000313" key="3">
    <source>
        <dbReference type="Proteomes" id="UP000703269"/>
    </source>
</evidence>